<name>X1IDY4_9ZZZZ</name>
<protein>
    <submittedName>
        <fullName evidence="1">Uncharacterized protein</fullName>
    </submittedName>
</protein>
<reference evidence="1" key="1">
    <citation type="journal article" date="2014" name="Front. Microbiol.">
        <title>High frequency of phylogenetically diverse reductive dehalogenase-homologous genes in deep subseafloor sedimentary metagenomes.</title>
        <authorList>
            <person name="Kawai M."/>
            <person name="Futagami T."/>
            <person name="Toyoda A."/>
            <person name="Takaki Y."/>
            <person name="Nishi S."/>
            <person name="Hori S."/>
            <person name="Arai W."/>
            <person name="Tsubouchi T."/>
            <person name="Morono Y."/>
            <person name="Uchiyama I."/>
            <person name="Ito T."/>
            <person name="Fujiyama A."/>
            <person name="Inagaki F."/>
            <person name="Takami H."/>
        </authorList>
    </citation>
    <scope>NUCLEOTIDE SEQUENCE</scope>
    <source>
        <strain evidence="1">Expedition CK06-06</strain>
    </source>
</reference>
<dbReference type="EMBL" id="BARU01034497">
    <property type="protein sequence ID" value="GAH64329.1"/>
    <property type="molecule type" value="Genomic_DNA"/>
</dbReference>
<accession>X1IDY4</accession>
<organism evidence="1">
    <name type="scientific">marine sediment metagenome</name>
    <dbReference type="NCBI Taxonomy" id="412755"/>
    <lineage>
        <taxon>unclassified sequences</taxon>
        <taxon>metagenomes</taxon>
        <taxon>ecological metagenomes</taxon>
    </lineage>
</organism>
<dbReference type="AlphaFoldDB" id="X1IDY4"/>
<sequence length="193" mass="22571">MYKLDKETKNCIKEAKNILQKEMVNVKYLLNEIGQNKENNSIAKIFGANVFAVGAEMLVLEILENLERSHLLISMIGLRSLFENYINVHYIYQHPDHLKDNNWSIKVCEDYLERTKNPRAMKNRTGEKSLFKRAKELGLEDLYNIVYSELCNYSHFLAGVTDIIYPYYFKGKTIETCIYTITFYQDTLIAIST</sequence>
<comment type="caution">
    <text evidence="1">The sequence shown here is derived from an EMBL/GenBank/DDBJ whole genome shotgun (WGS) entry which is preliminary data.</text>
</comment>
<proteinExistence type="predicted"/>
<evidence type="ECO:0000313" key="1">
    <source>
        <dbReference type="EMBL" id="GAH64329.1"/>
    </source>
</evidence>
<gene>
    <name evidence="1" type="ORF">S03H2_54148</name>
</gene>
<feature type="non-terminal residue" evidence="1">
    <location>
        <position position="193"/>
    </location>
</feature>